<dbReference type="InterPro" id="IPR002347">
    <property type="entry name" value="SDR_fam"/>
</dbReference>
<dbReference type="PANTHER" id="PTHR43976:SF16">
    <property type="entry name" value="SHORT-CHAIN DEHYDROGENASE_REDUCTASE FAMILY PROTEIN"/>
    <property type="match status" value="1"/>
</dbReference>
<dbReference type="InterPro" id="IPR036291">
    <property type="entry name" value="NAD(P)-bd_dom_sf"/>
</dbReference>
<dbReference type="InterPro" id="IPR020904">
    <property type="entry name" value="Sc_DH/Rdtase_CS"/>
</dbReference>
<keyword evidence="5" id="KW-1185">Reference proteome</keyword>
<dbReference type="PRINTS" id="PR00080">
    <property type="entry name" value="SDRFAMILY"/>
</dbReference>
<reference evidence="4" key="1">
    <citation type="submission" date="2021-04" db="EMBL/GenBank/DDBJ databases">
        <authorList>
            <person name="Rodrigo-Torres L."/>
            <person name="Arahal R. D."/>
            <person name="Lucena T."/>
        </authorList>
    </citation>
    <scope>NUCLEOTIDE SEQUENCE</scope>
    <source>
        <strain evidence="4">AS29M-1</strain>
    </source>
</reference>
<evidence type="ECO:0000256" key="3">
    <source>
        <dbReference type="RuleBase" id="RU000363"/>
    </source>
</evidence>
<comment type="similarity">
    <text evidence="1 3">Belongs to the short-chain dehydrogenases/reductases (SDR) family.</text>
</comment>
<accession>A0A916N8S0</accession>
<dbReference type="EMBL" id="OU015584">
    <property type="protein sequence ID" value="CAG5077523.1"/>
    <property type="molecule type" value="Genomic_DNA"/>
</dbReference>
<dbReference type="Pfam" id="PF00106">
    <property type="entry name" value="adh_short"/>
    <property type="match status" value="1"/>
</dbReference>
<dbReference type="PANTHER" id="PTHR43976">
    <property type="entry name" value="SHORT CHAIN DEHYDROGENASE"/>
    <property type="match status" value="1"/>
</dbReference>
<evidence type="ECO:0000313" key="5">
    <source>
        <dbReference type="Proteomes" id="UP000683507"/>
    </source>
</evidence>
<dbReference type="KEGG" id="ptan:CRYO30217_00413"/>
<sequence length="269" mass="30069">MKKKIILITGTSRGIGKHILTELRKDPSFVVYGSSRKEDPLDKLHIKLDVTNPESCSRAIQKIIAEQGQIDVLFNNAGSHLTGASEETSLEEIDGQMKLNFYGAVHMIKAVTPVFLEQKSGKIINMSSLGGLLSLPYTSAYNASKFALEGYSEALRLELLPLGIYVSNLEAAYINTGTIDYSIIAPKSNHAMFSKYRIAMHEKMKKDSLKGIPLKTIHKYIQQIINSDKPKFRYKIGKMAKQLTFLNSIVPEGMFQKTVLKTFNIPLKQ</sequence>
<evidence type="ECO:0000256" key="2">
    <source>
        <dbReference type="ARBA" id="ARBA00023002"/>
    </source>
</evidence>
<dbReference type="Proteomes" id="UP000683507">
    <property type="component" value="Chromosome"/>
</dbReference>
<dbReference type="Gene3D" id="3.40.50.720">
    <property type="entry name" value="NAD(P)-binding Rossmann-like Domain"/>
    <property type="match status" value="1"/>
</dbReference>
<dbReference type="CDD" id="cd05374">
    <property type="entry name" value="17beta-HSD-like_SDR_c"/>
    <property type="match status" value="1"/>
</dbReference>
<evidence type="ECO:0000256" key="1">
    <source>
        <dbReference type="ARBA" id="ARBA00006484"/>
    </source>
</evidence>
<dbReference type="PRINTS" id="PR00081">
    <property type="entry name" value="GDHRDH"/>
</dbReference>
<dbReference type="GO" id="GO:0016491">
    <property type="term" value="F:oxidoreductase activity"/>
    <property type="evidence" value="ECO:0007669"/>
    <property type="project" value="UniProtKB-KW"/>
</dbReference>
<dbReference type="InterPro" id="IPR051911">
    <property type="entry name" value="SDR_oxidoreductase"/>
</dbReference>
<gene>
    <name evidence="4" type="ORF">CRYO30217_00413</name>
</gene>
<evidence type="ECO:0008006" key="6">
    <source>
        <dbReference type="Google" id="ProtNLM"/>
    </source>
</evidence>
<evidence type="ECO:0000313" key="4">
    <source>
        <dbReference type="EMBL" id="CAG5077523.1"/>
    </source>
</evidence>
<dbReference type="PROSITE" id="PS00061">
    <property type="entry name" value="ADH_SHORT"/>
    <property type="match status" value="1"/>
</dbReference>
<dbReference type="SUPFAM" id="SSF51735">
    <property type="entry name" value="NAD(P)-binding Rossmann-fold domains"/>
    <property type="match status" value="1"/>
</dbReference>
<proteinExistence type="inferred from homology"/>
<dbReference type="AlphaFoldDB" id="A0A916N8S0"/>
<dbReference type="RefSeq" id="WP_258540648.1">
    <property type="nucleotide sequence ID" value="NZ_OU015584.1"/>
</dbReference>
<keyword evidence="2" id="KW-0560">Oxidoreductase</keyword>
<organism evidence="4 5">
    <name type="scientific">Parvicella tangerina</name>
    <dbReference type="NCBI Taxonomy" id="2829795"/>
    <lineage>
        <taxon>Bacteria</taxon>
        <taxon>Pseudomonadati</taxon>
        <taxon>Bacteroidota</taxon>
        <taxon>Flavobacteriia</taxon>
        <taxon>Flavobacteriales</taxon>
        <taxon>Parvicellaceae</taxon>
        <taxon>Parvicella</taxon>
    </lineage>
</organism>
<protein>
    <recommendedName>
        <fullName evidence="6">SDR family NAD(P)-dependent oxidoreductase</fullName>
    </recommendedName>
</protein>
<name>A0A916N8S0_9FLAO</name>